<sequence>MGHPNKPKQILCSSKLIALNLLESIAALAYLCAKYTSRASKKLVGKVLKPSNKRVLGRGGVKKDFGEESFGDGGLWRRSILMGDKCDPLAFSGVIYYDCNGNKLSEPPMKSPRASPFIGYRYPTAENY</sequence>
<accession>A0A803MXL6</accession>
<dbReference type="PANTHER" id="PTHR33237">
    <property type="entry name" value="F2P16.13 PROTEIN-RELATED"/>
    <property type="match status" value="1"/>
</dbReference>
<keyword evidence="2" id="KW-1185">Reference proteome</keyword>
<dbReference type="Proteomes" id="UP000596660">
    <property type="component" value="Unplaced"/>
</dbReference>
<dbReference type="AlphaFoldDB" id="A0A803MXL6"/>
<organism evidence="1 2">
    <name type="scientific">Chenopodium quinoa</name>
    <name type="common">Quinoa</name>
    <dbReference type="NCBI Taxonomy" id="63459"/>
    <lineage>
        <taxon>Eukaryota</taxon>
        <taxon>Viridiplantae</taxon>
        <taxon>Streptophyta</taxon>
        <taxon>Embryophyta</taxon>
        <taxon>Tracheophyta</taxon>
        <taxon>Spermatophyta</taxon>
        <taxon>Magnoliopsida</taxon>
        <taxon>eudicotyledons</taxon>
        <taxon>Gunneridae</taxon>
        <taxon>Pentapetalae</taxon>
        <taxon>Caryophyllales</taxon>
        <taxon>Chenopodiaceae</taxon>
        <taxon>Chenopodioideae</taxon>
        <taxon>Atripliceae</taxon>
        <taxon>Chenopodium</taxon>
    </lineage>
</organism>
<dbReference type="Gramene" id="AUR62036946-RA">
    <property type="protein sequence ID" value="AUR62036946-RA:cds"/>
    <property type="gene ID" value="AUR62036946"/>
</dbReference>
<reference evidence="1" key="1">
    <citation type="journal article" date="2017" name="Nature">
        <title>The genome of Chenopodium quinoa.</title>
        <authorList>
            <person name="Jarvis D.E."/>
            <person name="Ho Y.S."/>
            <person name="Lightfoot D.J."/>
            <person name="Schmoeckel S.M."/>
            <person name="Li B."/>
            <person name="Borm T.J.A."/>
            <person name="Ohyanagi H."/>
            <person name="Mineta K."/>
            <person name="Michell C.T."/>
            <person name="Saber N."/>
            <person name="Kharbatia N.M."/>
            <person name="Rupper R.R."/>
            <person name="Sharp A.R."/>
            <person name="Dally N."/>
            <person name="Boughton B.A."/>
            <person name="Woo Y.H."/>
            <person name="Gao G."/>
            <person name="Schijlen E.G.W.M."/>
            <person name="Guo X."/>
            <person name="Momin A.A."/>
            <person name="Negrao S."/>
            <person name="Al-Babili S."/>
            <person name="Gehring C."/>
            <person name="Roessner U."/>
            <person name="Jung C."/>
            <person name="Murphy K."/>
            <person name="Arold S.T."/>
            <person name="Gojobori T."/>
            <person name="van der Linden C.G."/>
            <person name="van Loo E.N."/>
            <person name="Jellen E.N."/>
            <person name="Maughan P.J."/>
            <person name="Tester M."/>
        </authorList>
    </citation>
    <scope>NUCLEOTIDE SEQUENCE [LARGE SCALE GENOMIC DNA]</scope>
    <source>
        <strain evidence="1">cv. PI 614886</strain>
    </source>
</reference>
<evidence type="ECO:0000313" key="2">
    <source>
        <dbReference type="Proteomes" id="UP000596660"/>
    </source>
</evidence>
<dbReference type="PANTHER" id="PTHR33237:SF46">
    <property type="entry name" value="OS01G0606100 PROTEIN"/>
    <property type="match status" value="1"/>
</dbReference>
<name>A0A803MXL6_CHEQI</name>
<dbReference type="EnsemblPlants" id="AUR62036946-RA">
    <property type="protein sequence ID" value="AUR62036946-RA:cds"/>
    <property type="gene ID" value="AUR62036946"/>
</dbReference>
<reference evidence="1" key="2">
    <citation type="submission" date="2021-03" db="UniProtKB">
        <authorList>
            <consortium name="EnsemblPlants"/>
        </authorList>
    </citation>
    <scope>IDENTIFICATION</scope>
</reference>
<evidence type="ECO:0000313" key="1">
    <source>
        <dbReference type="EnsemblPlants" id="AUR62036946-RA:cds"/>
    </source>
</evidence>
<protein>
    <submittedName>
        <fullName evidence="1">Uncharacterized protein</fullName>
    </submittedName>
</protein>
<proteinExistence type="predicted"/>